<evidence type="ECO:0000313" key="3">
    <source>
        <dbReference type="Proteomes" id="UP000441399"/>
    </source>
</evidence>
<evidence type="ECO:0000256" key="1">
    <source>
        <dbReference type="SAM" id="SignalP"/>
    </source>
</evidence>
<proteinExistence type="predicted"/>
<dbReference type="OrthoDB" id="9805100at2"/>
<feature type="signal peptide" evidence="1">
    <location>
        <begin position="1"/>
        <end position="30"/>
    </location>
</feature>
<sequence length="780" mass="82905">MRNFKNKPSPLASSVATALLSIGLVTSSFAGEPSPEPNTYTDVLVPTLSGWNTDNIFTLDEGVDGFTGATPRSYIHPSKELRDQDVANFEFYHGPDSSWAPNSVAAVFWELDNGSGRAPGLQVVTDDLDFPTNNCVMASGEIESADHPGTILPKTCSDAEGSSKRYFLELTKSDVPVDIAFNLGAKEIRYKGVKNPSTDEGAELKEFRDSYGIGRIYRVIQKVINNTDKRIASYKFELGTGIGDAFQPLTFEENGVAFEMRKLVPREFFEGETGAPDIKVWNPQRFATVSPKMFDDGSRDRFEPGFLDNAAAGFLPPQFPVEGVEKSQSVDSGLTIVDGKIGSLTPNYFDITNTQGAGIALPGNLLGYQLPDSLIPTVIGEYNTNEVGGESDAIVAMWDGTDWRSGRAGLDGDLLTTEDSFAVIPVDQLKQWAAKPLGLNIPGELEEDVVRYEALPSDDLSGLNTDVYIYIGDKLLNDSNELTIDSITLRVTANSVEAVIGDVAGGEDPAWVEAGKEAPALASYMTPTGIPVAINDITTTVETKPVTLSVLDNDMLDGVILTPEQVSAATTTVAITAAAAHGNAVVNADKNIEYTAADGFVGTDRISYTVTVDGNVSNVATIKVVVDAIPLPELPVANNDSATTFKDVNATLNVLENDELNKVSPASVVVSVNNAPLTGSATVSADNAVVYTPQAGFVGLDRFTYVVTVDGKVSNSALITIRIDEPVIATATGAKDDEVESSSTGGCSVGRADGPFDPILPGMLVLALAGLVLRRKKQSL</sequence>
<gene>
    <name evidence="2" type="ORF">OPDIPICF_01950</name>
</gene>
<dbReference type="Pfam" id="PF17963">
    <property type="entry name" value="Big_9"/>
    <property type="match status" value="2"/>
</dbReference>
<name>A0A5S9QEL2_9GAMM</name>
<evidence type="ECO:0000313" key="2">
    <source>
        <dbReference type="EMBL" id="CAA0116833.1"/>
    </source>
</evidence>
<organism evidence="2 3">
    <name type="scientific">BD1-7 clade bacterium</name>
    <dbReference type="NCBI Taxonomy" id="2029982"/>
    <lineage>
        <taxon>Bacteria</taxon>
        <taxon>Pseudomonadati</taxon>
        <taxon>Pseudomonadota</taxon>
        <taxon>Gammaproteobacteria</taxon>
        <taxon>Cellvibrionales</taxon>
        <taxon>Spongiibacteraceae</taxon>
        <taxon>BD1-7 clade</taxon>
    </lineage>
</organism>
<dbReference type="InterPro" id="IPR024038">
    <property type="entry name" value="MYXO-CTERM"/>
</dbReference>
<dbReference type="Proteomes" id="UP000441399">
    <property type="component" value="Unassembled WGS sequence"/>
</dbReference>
<protein>
    <recommendedName>
        <fullName evidence="4">Cadherin-like domain-containing protein</fullName>
    </recommendedName>
</protein>
<dbReference type="NCBIfam" id="NF033191">
    <property type="entry name" value="JDVT-CTERM"/>
    <property type="match status" value="1"/>
</dbReference>
<dbReference type="NCBIfam" id="TIGR03901">
    <property type="entry name" value="MYXO-CTERM"/>
    <property type="match status" value="1"/>
</dbReference>
<reference evidence="2 3" key="1">
    <citation type="submission" date="2019-11" db="EMBL/GenBank/DDBJ databases">
        <authorList>
            <person name="Holert J."/>
        </authorList>
    </citation>
    <scope>NUCLEOTIDE SEQUENCE [LARGE SCALE GENOMIC DNA]</scope>
    <source>
        <strain evidence="2">SB11_3</strain>
    </source>
</reference>
<keyword evidence="3" id="KW-1185">Reference proteome</keyword>
<keyword evidence="1" id="KW-0732">Signal</keyword>
<dbReference type="AlphaFoldDB" id="A0A5S9QEL2"/>
<dbReference type="EMBL" id="CACSIO010000023">
    <property type="protein sequence ID" value="CAA0116833.1"/>
    <property type="molecule type" value="Genomic_DNA"/>
</dbReference>
<dbReference type="Gene3D" id="2.60.40.3440">
    <property type="match status" value="2"/>
</dbReference>
<evidence type="ECO:0008006" key="4">
    <source>
        <dbReference type="Google" id="ProtNLM"/>
    </source>
</evidence>
<accession>A0A5S9QEL2</accession>
<dbReference type="NCBIfam" id="NF033657">
    <property type="entry name" value="choice_anch_F"/>
    <property type="match status" value="1"/>
</dbReference>
<feature type="chain" id="PRO_5025061294" description="Cadherin-like domain-containing protein" evidence="1">
    <location>
        <begin position="31"/>
        <end position="780"/>
    </location>
</feature>